<feature type="repeat" description="FG-GAP" evidence="12">
    <location>
        <begin position="352"/>
        <end position="412"/>
    </location>
</feature>
<gene>
    <name evidence="16" type="ORF">OTU49_016498</name>
</gene>
<dbReference type="Pfam" id="PF01839">
    <property type="entry name" value="FG-GAP"/>
    <property type="match status" value="2"/>
</dbReference>
<dbReference type="PROSITE" id="PS00242">
    <property type="entry name" value="INTEGRIN_ALPHA"/>
    <property type="match status" value="1"/>
</dbReference>
<dbReference type="Gene3D" id="2.130.10.130">
    <property type="entry name" value="Integrin alpha, N-terminal"/>
    <property type="match status" value="1"/>
</dbReference>
<evidence type="ECO:0000256" key="1">
    <source>
        <dbReference type="ARBA" id="ARBA00004479"/>
    </source>
</evidence>
<keyword evidence="9 13" id="KW-0472">Membrane</keyword>
<organism evidence="16 17">
    <name type="scientific">Cherax quadricarinatus</name>
    <name type="common">Australian red claw crayfish</name>
    <dbReference type="NCBI Taxonomy" id="27406"/>
    <lineage>
        <taxon>Eukaryota</taxon>
        <taxon>Metazoa</taxon>
        <taxon>Ecdysozoa</taxon>
        <taxon>Arthropoda</taxon>
        <taxon>Crustacea</taxon>
        <taxon>Multicrustacea</taxon>
        <taxon>Malacostraca</taxon>
        <taxon>Eumalacostraca</taxon>
        <taxon>Eucarida</taxon>
        <taxon>Decapoda</taxon>
        <taxon>Pleocyemata</taxon>
        <taxon>Astacidea</taxon>
        <taxon>Parastacoidea</taxon>
        <taxon>Parastacidae</taxon>
        <taxon>Cherax</taxon>
    </lineage>
</organism>
<feature type="domain" description="Integrin alpha third immunoglobulin-like" evidence="15">
    <location>
        <begin position="806"/>
        <end position="1030"/>
    </location>
</feature>
<keyword evidence="6 13" id="KW-0130">Cell adhesion</keyword>
<comment type="subcellular location">
    <subcellularLocation>
        <location evidence="1 13">Membrane</location>
        <topology evidence="1 13">Single-pass type I membrane protein</topology>
    </subcellularLocation>
</comment>
<proteinExistence type="inferred from homology"/>
<dbReference type="InterPro" id="IPR018184">
    <property type="entry name" value="Integrin_alpha_C_CS"/>
</dbReference>
<feature type="repeat" description="FG-GAP" evidence="12">
    <location>
        <begin position="415"/>
        <end position="470"/>
    </location>
</feature>
<dbReference type="GO" id="GO:0007160">
    <property type="term" value="P:cell-matrix adhesion"/>
    <property type="evidence" value="ECO:0007669"/>
    <property type="project" value="TreeGrafter"/>
</dbReference>
<dbReference type="InterPro" id="IPR028994">
    <property type="entry name" value="Integrin_alpha_N"/>
</dbReference>
<evidence type="ECO:0000256" key="5">
    <source>
        <dbReference type="ARBA" id="ARBA00022737"/>
    </source>
</evidence>
<keyword evidence="5" id="KW-0677">Repeat</keyword>
<evidence type="ECO:0000256" key="7">
    <source>
        <dbReference type="ARBA" id="ARBA00022989"/>
    </source>
</evidence>
<dbReference type="GO" id="GO:0033627">
    <property type="term" value="P:cell adhesion mediated by integrin"/>
    <property type="evidence" value="ECO:0007669"/>
    <property type="project" value="TreeGrafter"/>
</dbReference>
<dbReference type="InterPro" id="IPR048286">
    <property type="entry name" value="Integrin_alpha_Ig-like_3"/>
</dbReference>
<keyword evidence="8 13" id="KW-0401">Integrin</keyword>
<keyword evidence="17" id="KW-1185">Reference proteome</keyword>
<evidence type="ECO:0000259" key="15">
    <source>
        <dbReference type="Pfam" id="PF20806"/>
    </source>
</evidence>
<dbReference type="GO" id="GO:0005178">
    <property type="term" value="F:integrin binding"/>
    <property type="evidence" value="ECO:0007669"/>
    <property type="project" value="TreeGrafter"/>
</dbReference>
<keyword evidence="4" id="KW-0732">Signal</keyword>
<dbReference type="GO" id="GO:0007157">
    <property type="term" value="P:heterophilic cell-cell adhesion via plasma membrane cell adhesion molecules"/>
    <property type="evidence" value="ECO:0007669"/>
    <property type="project" value="UniProtKB-ARBA"/>
</dbReference>
<dbReference type="PRINTS" id="PR01185">
    <property type="entry name" value="INTEGRINA"/>
</dbReference>
<dbReference type="Gene3D" id="2.60.40.1460">
    <property type="entry name" value="Integrin domains. Chain A, domain 2"/>
    <property type="match status" value="1"/>
</dbReference>
<evidence type="ECO:0000256" key="10">
    <source>
        <dbReference type="ARBA" id="ARBA00023170"/>
    </source>
</evidence>
<dbReference type="Gene3D" id="1.20.5.930">
    <property type="entry name" value="Bicelle-embedded integrin alpha(iib) transmembrane segment"/>
    <property type="match status" value="1"/>
</dbReference>
<dbReference type="SMART" id="SM00191">
    <property type="entry name" value="Int_alpha"/>
    <property type="match status" value="5"/>
</dbReference>
<dbReference type="GO" id="GO:0007229">
    <property type="term" value="P:integrin-mediated signaling pathway"/>
    <property type="evidence" value="ECO:0007669"/>
    <property type="project" value="UniProtKB-KW"/>
</dbReference>
<evidence type="ECO:0000256" key="13">
    <source>
        <dbReference type="RuleBase" id="RU003762"/>
    </source>
</evidence>
<evidence type="ECO:0000256" key="3">
    <source>
        <dbReference type="ARBA" id="ARBA00022692"/>
    </source>
</evidence>
<dbReference type="PANTHER" id="PTHR23220:SF83">
    <property type="entry name" value="INTEGRIN ALPHA-PS3-RELATED"/>
    <property type="match status" value="1"/>
</dbReference>
<dbReference type="InterPro" id="IPR048285">
    <property type="entry name" value="Integrin_alpha_Ig-like_2"/>
</dbReference>
<dbReference type="InterPro" id="IPR013517">
    <property type="entry name" value="FG-GAP"/>
</dbReference>
<evidence type="ECO:0000256" key="12">
    <source>
        <dbReference type="PROSITE-ProRule" id="PRU00803"/>
    </source>
</evidence>
<name>A0AAW0XX94_CHEQU</name>
<keyword evidence="10 13" id="KW-0675">Receptor</keyword>
<evidence type="ECO:0000259" key="14">
    <source>
        <dbReference type="Pfam" id="PF20805"/>
    </source>
</evidence>
<protein>
    <recommendedName>
        <fullName evidence="18">Integrin alpha-2 domain-containing protein</fullName>
    </recommendedName>
</protein>
<sequence length="1099" mass="121267">MAATSVTPSTTFTMQHRLLSTLRLRSAICLLLGIFLQMSPVKCFNLETRESQVFTYPYMSTQGRESYFGFSVALLRRTNTTSWLVVGAPRANSSHYNPERFFEPGVVFKCSLLDQTCTELFIDPTANNLTQNQHNEFTYQDFKNEGWLGATLDSQPQFRQGRQATGVCAPRWRNQYYLKTYLMNGACYWLSQDLPDAPAQKRVPLIQFSKQTFYIGDRALFYYSHGEAGMSLHFTDDPTEMIIGAPGVFNWKGTVIRYKDVEPPVPGEISKRRRRRQALISESQMFTSQFVPNPYFTAHIGDFDLMGYAVTSGRFISEDTILYAGGAPRGALSHGKVLIFAFPDHESQSLFVIAEWQGTQLGENFGASLAAADINGDGLSDLVVGSPMYSLPDIPDMGKIQVYLSSRNQVPELLNIGYFGSQTRNARFGTTLASPGDLNADGFQDVVVGAPWEGDGAVYVYMGSAGGLRQKYSQRITPETFPDQLSGFGMALSRGIDIDNNDYPDLAIGSFISGHVVVIKTRPVATLTGYLTASPPTISLKDKAFQLSACIEYKGYKVPRHFSIQGNISLDYGFLPPRAFFTDTSAYTQVFDSSITYGQAVCKQYAVTVKEDKIDGREPLLLKMEYQLPELQGMPIISQPKIDPDLSSTTTSRVSIVTGCEVDGDDTCRVDMHVYTEFLKYRSGKKLVIGDDNKPVLKINITNTGEPVFLPNLTVKVVPPLALFLPPSHDCEFPRGNRTSLLCRLTNPIDKDKQDTVEVQVDASQLTDKSHDAVLDVLVSGEGQEVRPKDNIFKQGLQLAVHASLILHGSSKEEQVLYERLEEDKINTTSIPTFIHLFSLEKKGPTPLEQVEIVIDIPVNFTKDENFVKIYAPKATFMGQPILCNLTGASFAVSTTSNADNSNAIVPLSTNRTESLTTTPIPREPQFVKDSVVSDTVAAIATTQNLNCSNSKIRCARLQCHVNSWPGDTSNSAVFPLKLEINLAVLARHISARAGAVLQSTARATIVSLNPDLAFTGHKDASVMIQTQIQPDTLPGKGVPWWVILLAVLGGLLLLVLLAYALYKAGFFQRKEYEELKAQQARVEPGADYGSTNVGLVSD</sequence>
<comment type="caution">
    <text evidence="16">The sequence shown here is derived from an EMBL/GenBank/DDBJ whole genome shotgun (WGS) entry which is preliminary data.</text>
</comment>
<evidence type="ECO:0000313" key="16">
    <source>
        <dbReference type="EMBL" id="KAK8747620.1"/>
    </source>
</evidence>
<keyword evidence="3 13" id="KW-0812">Transmembrane</keyword>
<dbReference type="GO" id="GO:0009897">
    <property type="term" value="C:external side of plasma membrane"/>
    <property type="evidence" value="ECO:0007669"/>
    <property type="project" value="TreeGrafter"/>
</dbReference>
<evidence type="ECO:0000256" key="4">
    <source>
        <dbReference type="ARBA" id="ARBA00022729"/>
    </source>
</evidence>
<dbReference type="InterPro" id="IPR013519">
    <property type="entry name" value="Int_alpha_beta-p"/>
</dbReference>
<evidence type="ECO:0008006" key="18">
    <source>
        <dbReference type="Google" id="ProtNLM"/>
    </source>
</evidence>
<dbReference type="PROSITE" id="PS51470">
    <property type="entry name" value="FG_GAP"/>
    <property type="match status" value="3"/>
</dbReference>
<evidence type="ECO:0000256" key="11">
    <source>
        <dbReference type="ARBA" id="ARBA00023180"/>
    </source>
</evidence>
<dbReference type="InterPro" id="IPR000413">
    <property type="entry name" value="Integrin_alpha"/>
</dbReference>
<dbReference type="Gene3D" id="2.60.40.1510">
    <property type="entry name" value="ntegrin, alpha v. Chain A, domain 3"/>
    <property type="match status" value="1"/>
</dbReference>
<evidence type="ECO:0000313" key="17">
    <source>
        <dbReference type="Proteomes" id="UP001445076"/>
    </source>
</evidence>
<dbReference type="PANTHER" id="PTHR23220">
    <property type="entry name" value="INTEGRIN ALPHA"/>
    <property type="match status" value="1"/>
</dbReference>
<dbReference type="EMBL" id="JARKIK010000014">
    <property type="protein sequence ID" value="KAK8747620.1"/>
    <property type="molecule type" value="Genomic_DNA"/>
</dbReference>
<dbReference type="Pfam" id="PF20805">
    <property type="entry name" value="Integrin_A_Ig_2"/>
    <property type="match status" value="1"/>
</dbReference>
<evidence type="ECO:0000256" key="9">
    <source>
        <dbReference type="ARBA" id="ARBA00023136"/>
    </source>
</evidence>
<reference evidence="16 17" key="1">
    <citation type="journal article" date="2024" name="BMC Genomics">
        <title>Genome assembly of redclaw crayfish (Cherax quadricarinatus) provides insights into its immune adaptation and hypoxia tolerance.</title>
        <authorList>
            <person name="Liu Z."/>
            <person name="Zheng J."/>
            <person name="Li H."/>
            <person name="Fang K."/>
            <person name="Wang S."/>
            <person name="He J."/>
            <person name="Zhou D."/>
            <person name="Weng S."/>
            <person name="Chi M."/>
            <person name="Gu Z."/>
            <person name="He J."/>
            <person name="Li F."/>
            <person name="Wang M."/>
        </authorList>
    </citation>
    <scope>NUCLEOTIDE SEQUENCE [LARGE SCALE GENOMIC DNA]</scope>
    <source>
        <strain evidence="16">ZL_2023a</strain>
    </source>
</reference>
<dbReference type="SUPFAM" id="SSF69179">
    <property type="entry name" value="Integrin domains"/>
    <property type="match status" value="3"/>
</dbReference>
<evidence type="ECO:0000256" key="8">
    <source>
        <dbReference type="ARBA" id="ARBA00023037"/>
    </source>
</evidence>
<keyword evidence="11" id="KW-0325">Glycoprotein</keyword>
<keyword evidence="7 13" id="KW-1133">Transmembrane helix</keyword>
<dbReference type="InterPro" id="IPR032695">
    <property type="entry name" value="Integrin_dom_sf"/>
</dbReference>
<dbReference type="Pfam" id="PF20806">
    <property type="entry name" value="Integrin_A_Ig_3"/>
    <property type="match status" value="1"/>
</dbReference>
<dbReference type="GO" id="GO:0008305">
    <property type="term" value="C:integrin complex"/>
    <property type="evidence" value="ECO:0007669"/>
    <property type="project" value="InterPro"/>
</dbReference>
<dbReference type="AlphaFoldDB" id="A0AAW0XX94"/>
<accession>A0AAW0XX94</accession>
<dbReference type="Proteomes" id="UP001445076">
    <property type="component" value="Unassembled WGS sequence"/>
</dbReference>
<dbReference type="Gene3D" id="2.60.40.1530">
    <property type="entry name" value="ntegrin, alpha v. Chain A, domain 4"/>
    <property type="match status" value="1"/>
</dbReference>
<feature type="transmembrane region" description="Helical" evidence="13">
    <location>
        <begin position="1039"/>
        <end position="1063"/>
    </location>
</feature>
<evidence type="ECO:0000256" key="2">
    <source>
        <dbReference type="ARBA" id="ARBA00008054"/>
    </source>
</evidence>
<evidence type="ECO:0000256" key="6">
    <source>
        <dbReference type="ARBA" id="ARBA00022889"/>
    </source>
</evidence>
<comment type="similarity">
    <text evidence="2 13">Belongs to the integrin alpha chain family.</text>
</comment>
<dbReference type="SUPFAM" id="SSF69318">
    <property type="entry name" value="Integrin alpha N-terminal domain"/>
    <property type="match status" value="1"/>
</dbReference>
<feature type="domain" description="Integrin alpha second immunoglobulin-like" evidence="14">
    <location>
        <begin position="665"/>
        <end position="791"/>
    </location>
</feature>
<feature type="repeat" description="FG-GAP" evidence="12">
    <location>
        <begin position="474"/>
        <end position="536"/>
    </location>
</feature>